<evidence type="ECO:0000313" key="2">
    <source>
        <dbReference type="EMBL" id="CAF1410164.1"/>
    </source>
</evidence>
<gene>
    <name evidence="2" type="ORF">OVA965_LOCUS33340</name>
    <name evidence="3" type="ORF">TMI583_LOCUS34223</name>
</gene>
<dbReference type="AlphaFoldDB" id="A0A8S2S7M1"/>
<organism evidence="3 4">
    <name type="scientific">Didymodactylos carnosus</name>
    <dbReference type="NCBI Taxonomy" id="1234261"/>
    <lineage>
        <taxon>Eukaryota</taxon>
        <taxon>Metazoa</taxon>
        <taxon>Spiralia</taxon>
        <taxon>Gnathifera</taxon>
        <taxon>Rotifera</taxon>
        <taxon>Eurotatoria</taxon>
        <taxon>Bdelloidea</taxon>
        <taxon>Philodinida</taxon>
        <taxon>Philodinidae</taxon>
        <taxon>Didymodactylos</taxon>
    </lineage>
</organism>
<evidence type="ECO:0000313" key="4">
    <source>
        <dbReference type="Proteomes" id="UP000682733"/>
    </source>
</evidence>
<keyword evidence="1" id="KW-0175">Coiled coil</keyword>
<dbReference type="EMBL" id="CAJNOK010026873">
    <property type="protein sequence ID" value="CAF1410164.1"/>
    <property type="molecule type" value="Genomic_DNA"/>
</dbReference>
<sequence length="159" mass="18100">MSTRVVPLYHSAYATLQKDILQPLINVDTSKLGKNTTAVVLFYNRTVCAALQMSQALERAVNISHDIVDEAAQSVLDIVMAVARQREEIQDLKEKENVTQIQLVQKQEQAAVAEKAVQEEEAKGSRCRELEEFEARREKYRNELLTQQNDKVALDRQLT</sequence>
<feature type="coiled-coil region" evidence="1">
    <location>
        <begin position="82"/>
        <end position="157"/>
    </location>
</feature>
<dbReference type="EMBL" id="CAJOBA010048612">
    <property type="protein sequence ID" value="CAF4214390.1"/>
    <property type="molecule type" value="Genomic_DNA"/>
</dbReference>
<reference evidence="3" key="1">
    <citation type="submission" date="2021-02" db="EMBL/GenBank/DDBJ databases">
        <authorList>
            <person name="Nowell W R."/>
        </authorList>
    </citation>
    <scope>NUCLEOTIDE SEQUENCE</scope>
</reference>
<proteinExistence type="predicted"/>
<comment type="caution">
    <text evidence="3">The sequence shown here is derived from an EMBL/GenBank/DDBJ whole genome shotgun (WGS) entry which is preliminary data.</text>
</comment>
<evidence type="ECO:0000313" key="3">
    <source>
        <dbReference type="EMBL" id="CAF4214390.1"/>
    </source>
</evidence>
<feature type="non-terminal residue" evidence="3">
    <location>
        <position position="159"/>
    </location>
</feature>
<protein>
    <submittedName>
        <fullName evidence="3">Uncharacterized protein</fullName>
    </submittedName>
</protein>
<dbReference type="Proteomes" id="UP000682733">
    <property type="component" value="Unassembled WGS sequence"/>
</dbReference>
<accession>A0A8S2S7M1</accession>
<dbReference type="Proteomes" id="UP000677228">
    <property type="component" value="Unassembled WGS sequence"/>
</dbReference>
<name>A0A8S2S7M1_9BILA</name>
<evidence type="ECO:0000256" key="1">
    <source>
        <dbReference type="SAM" id="Coils"/>
    </source>
</evidence>